<dbReference type="RefSeq" id="WP_163406611.1">
    <property type="nucleotide sequence ID" value="NZ_JAAKCF010000068.1"/>
</dbReference>
<gene>
    <name evidence="1" type="ORF">G5665_23945</name>
</gene>
<organism evidence="1">
    <name type="scientific">Escherichia coli</name>
    <dbReference type="NCBI Taxonomy" id="562"/>
    <lineage>
        <taxon>Bacteria</taxon>
        <taxon>Pseudomonadati</taxon>
        <taxon>Pseudomonadota</taxon>
        <taxon>Gammaproteobacteria</taxon>
        <taxon>Enterobacterales</taxon>
        <taxon>Enterobacteriaceae</taxon>
        <taxon>Escherichia</taxon>
    </lineage>
</organism>
<reference evidence="1" key="1">
    <citation type="submission" date="2020-02" db="EMBL/GenBank/DDBJ databases">
        <title>Complete sequences of Escherichia coli O157 and non-O157 isolates from feces of Canadian feedlot cattle.</title>
        <authorList>
            <person name="Castro V.S."/>
            <person name="Figueiredo E.S."/>
            <person name="Mcallister T."/>
            <person name="King R."/>
            <person name="Reuter T."/>
            <person name="Polo R.O."/>
            <person name="Conte-Junior C.A."/>
            <person name="Stanford K."/>
        </authorList>
    </citation>
    <scope>NUCLEOTIDE SEQUENCE</scope>
    <source>
        <strain evidence="1">CAP26</strain>
    </source>
</reference>
<name>A0A6G4PLI9_ECOLX</name>
<sequence length="673" mass="76830">MSLEIISLELVANTSDGRYGVSIPFSNGLFLLRVENSHGKSTCMNGIAYALGMEKALGVGSGKIPFPPSLTRALTTKDNVEVSVISSYVLLKIKNHKGIEASLKRNIIGHDNNNVIYIDEKNNVKSKSGTYFLHREGDTERERGFYKWLADFIGWSLPNVPNHNGKDTILYPSVLFPAWYVEQKKGWSSIMATVPTQFGIKEPKKRALEFLMSLDVNDNILLRSSLRNELDIIYHDWKLIKHNAEVIASKLSSVVTGIPEQPVAKFDHYKIDLIIKNGSVVRSIVDVRNELEKELQEIKFDTLGEQEEQTLQLSVVKLLGQKNDEINSLELKIKEICEHRSYIQYQIQATKNRLYNLLEDKRKYEDLKKISSSDAYKSTDLMSNICPTCGASYNDNLLSFSSQENLMTYEDSLNFIKEQVKAFEFVLSDSEKQLKLKDVERSDLEGEIAKIRVDINALRESKYPSMVVQEEFLRRKINIENKINAINDGIKSILDIRLELDSLHRRYKKLIAKRKGLPDNFLSRNDADKLKFLNKEVVARLEKYNFTSFDSKLVSISEDNYLPTREGYDIGFDTSASDGIRIIWGYLISLFVVGSKFQTNHPRLIVFDEPRQQEANKVSFAELLKDAAETTKGQGQIIFATSEDENVLKEALEGYDYTMISFDKNNGKLLRKL</sequence>
<dbReference type="EMBL" id="JAAKCF010000068">
    <property type="protein sequence ID" value="NGI82159.1"/>
    <property type="molecule type" value="Genomic_DNA"/>
</dbReference>
<evidence type="ECO:0000313" key="1">
    <source>
        <dbReference type="EMBL" id="NGI82159.1"/>
    </source>
</evidence>
<comment type="caution">
    <text evidence="1">The sequence shown here is derived from an EMBL/GenBank/DDBJ whole genome shotgun (WGS) entry which is preliminary data.</text>
</comment>
<proteinExistence type="predicted"/>
<protein>
    <submittedName>
        <fullName evidence="1">Uncharacterized protein</fullName>
    </submittedName>
</protein>
<dbReference type="AlphaFoldDB" id="A0A6G4PLI9"/>
<accession>A0A6G4PLI9</accession>